<evidence type="ECO:0000313" key="4">
    <source>
        <dbReference type="Proteomes" id="UP000009102"/>
    </source>
</evidence>
<accession>D0KYQ2</accession>
<dbReference type="InterPro" id="IPR021878">
    <property type="entry name" value="TgpA_N"/>
</dbReference>
<feature type="transmembrane region" description="Helical" evidence="1">
    <location>
        <begin position="541"/>
        <end position="562"/>
    </location>
</feature>
<organism evidence="3 4">
    <name type="scientific">Halothiobacillus neapolitanus (strain ATCC 23641 / DSM 15147 / CIP 104769 / NCIMB 8539 / c2)</name>
    <name type="common">Thiobacillus neapolitanus</name>
    <dbReference type="NCBI Taxonomy" id="555778"/>
    <lineage>
        <taxon>Bacteria</taxon>
        <taxon>Pseudomonadati</taxon>
        <taxon>Pseudomonadota</taxon>
        <taxon>Gammaproteobacteria</taxon>
        <taxon>Chromatiales</taxon>
        <taxon>Halothiobacillaceae</taxon>
        <taxon>Halothiobacillus</taxon>
    </lineage>
</organism>
<name>D0KYQ2_HALNC</name>
<dbReference type="Pfam" id="PF01841">
    <property type="entry name" value="Transglut_core"/>
    <property type="match status" value="1"/>
</dbReference>
<dbReference type="OrthoDB" id="9804872at2"/>
<protein>
    <submittedName>
        <fullName evidence="3">Transglutaminase domain protein</fullName>
    </submittedName>
</protein>
<dbReference type="Gene3D" id="3.10.620.30">
    <property type="match status" value="1"/>
</dbReference>
<dbReference type="EMBL" id="CP001801">
    <property type="protein sequence ID" value="ACX95575.1"/>
    <property type="molecule type" value="Genomic_DNA"/>
</dbReference>
<dbReference type="SUPFAM" id="SSF54001">
    <property type="entry name" value="Cysteine proteinases"/>
    <property type="match status" value="1"/>
</dbReference>
<gene>
    <name evidence="3" type="ordered locus">Hneap_0726</name>
</gene>
<keyword evidence="4" id="KW-1185">Reference proteome</keyword>
<dbReference type="RefSeq" id="WP_012823611.1">
    <property type="nucleotide sequence ID" value="NC_013422.1"/>
</dbReference>
<dbReference type="HOGENOM" id="CLU_012397_0_0_6"/>
<dbReference type="Pfam" id="PF13559">
    <property type="entry name" value="DUF4129"/>
    <property type="match status" value="1"/>
</dbReference>
<feature type="transmembrane region" description="Helical" evidence="1">
    <location>
        <begin position="126"/>
        <end position="144"/>
    </location>
</feature>
<keyword evidence="1" id="KW-0812">Transmembrane</keyword>
<dbReference type="KEGG" id="hna:Hneap_0726"/>
<feature type="transmembrane region" description="Helical" evidence="1">
    <location>
        <begin position="12"/>
        <end position="37"/>
    </location>
</feature>
<evidence type="ECO:0000259" key="2">
    <source>
        <dbReference type="SMART" id="SM00460"/>
    </source>
</evidence>
<evidence type="ECO:0000313" key="3">
    <source>
        <dbReference type="EMBL" id="ACX95575.1"/>
    </source>
</evidence>
<dbReference type="AlphaFoldDB" id="D0KYQ2"/>
<evidence type="ECO:0000256" key="1">
    <source>
        <dbReference type="SAM" id="Phobius"/>
    </source>
</evidence>
<feature type="domain" description="Transglutaminase-like" evidence="2">
    <location>
        <begin position="399"/>
        <end position="468"/>
    </location>
</feature>
<dbReference type="Proteomes" id="UP000009102">
    <property type="component" value="Chromosome"/>
</dbReference>
<reference evidence="3 4" key="1">
    <citation type="submission" date="2009-10" db="EMBL/GenBank/DDBJ databases">
        <title>Complete sequence of Halothiobacillus neapolitanus c2.</title>
        <authorList>
            <consortium name="US DOE Joint Genome Institute"/>
            <person name="Lucas S."/>
            <person name="Copeland A."/>
            <person name="Lapidus A."/>
            <person name="Glavina del Rio T."/>
            <person name="Tice H."/>
            <person name="Bruce D."/>
            <person name="Goodwin L."/>
            <person name="Pitluck S."/>
            <person name="Davenport K."/>
            <person name="Brettin T."/>
            <person name="Detter J.C."/>
            <person name="Han C."/>
            <person name="Tapia R."/>
            <person name="Larimer F."/>
            <person name="Land M."/>
            <person name="Hauser L."/>
            <person name="Kyrpides N."/>
            <person name="Mikhailova N."/>
            <person name="Kerfeld C."/>
            <person name="Cannon G."/>
            <person name="Heinhort S."/>
        </authorList>
    </citation>
    <scope>NUCLEOTIDE SEQUENCE [LARGE SCALE GENOMIC DNA]</scope>
    <source>
        <strain evidence="4">ATCC 23641 / c2</strain>
    </source>
</reference>
<feature type="transmembrane region" description="Helical" evidence="1">
    <location>
        <begin position="156"/>
        <end position="177"/>
    </location>
</feature>
<keyword evidence="1" id="KW-1133">Transmembrane helix</keyword>
<dbReference type="PANTHER" id="PTHR42736:SF1">
    <property type="entry name" value="PROTEIN-GLUTAMINE GAMMA-GLUTAMYLTRANSFERASE"/>
    <property type="match status" value="1"/>
</dbReference>
<feature type="transmembrane region" description="Helical" evidence="1">
    <location>
        <begin position="104"/>
        <end position="120"/>
    </location>
</feature>
<feature type="transmembrane region" description="Helical" evidence="1">
    <location>
        <begin position="57"/>
        <end position="76"/>
    </location>
</feature>
<dbReference type="InterPro" id="IPR038765">
    <property type="entry name" value="Papain-like_cys_pep_sf"/>
</dbReference>
<dbReference type="STRING" id="555778.Hneap_0726"/>
<proteinExistence type="predicted"/>
<dbReference type="InterPro" id="IPR002931">
    <property type="entry name" value="Transglutaminase-like"/>
</dbReference>
<dbReference type="InterPro" id="IPR025403">
    <property type="entry name" value="TgpA-like_C"/>
</dbReference>
<dbReference type="Pfam" id="PF11992">
    <property type="entry name" value="TgpA_N"/>
    <property type="match status" value="1"/>
</dbReference>
<sequence length="668" mass="75609">MNSKMQPLDRPLGIVIALAIADHLPHMPIWAIPLVLLGLVWRFQHEWRGWPLPTQPLLILLAIVFSLLVLFTYQSLWGRDPGVTMLTLGALLKLLETRQLRDQFALLLLGFFLIVSLLLFDQGIFTALISLGLFAGLVTAWIGISNPNIRLIKPRIKAASGLMLAGLPIALLLFLLFPRPPGALWGTKQPTTAQARTGLSDQLTAGEFERLSTDPTPAFRVHVNGAMIPPPERYWRVLVMSDETNNTWHADIPNIFRPVRAPNVRVDPTSAVEYTVTLEPSDRRFLPTLAMATVLPRQSVLSDTGSLFSLRPLNDRYRYTVTSAIRYHLDERRLSADTRERNLALPTGDPKLKALAAQWKGLAPLEIRDRALNYFRSQGFSYTLTPGKLPEQNRMDTFLFDTKRGYCEHYASAFTLLMRAAGVPARIVTGYQGGEVNGDYLLVRQADAHAWSEIWVKGEGWIRVDPTQTVAPERITDGIAQAAQQDAALPASLRRDDSLARQWSLLGDRVENDWNQYVLGYSGSTQTDLLQWFGLEKISQWGRFGFAFIIVAIAWILIFGFWRHLSRPEKHMPPVDRAWFAVATALSRLGITRQPGETLQAYCRRAEQSLPNHAAAIRQTQQLISQWRYAPRFSKRSQALAEKTAQNLSTQLKWLRWRENVFQGRKRN</sequence>
<dbReference type="SMART" id="SM00460">
    <property type="entry name" value="TGc"/>
    <property type="match status" value="1"/>
</dbReference>
<keyword evidence="1" id="KW-0472">Membrane</keyword>
<dbReference type="eggNOG" id="COG1305">
    <property type="taxonomic scope" value="Bacteria"/>
</dbReference>
<dbReference type="PANTHER" id="PTHR42736">
    <property type="entry name" value="PROTEIN-GLUTAMINE GAMMA-GLUTAMYLTRANSFERASE"/>
    <property type="match status" value="1"/>
</dbReference>
<dbReference type="InterPro" id="IPR052901">
    <property type="entry name" value="Bact_TGase-like"/>
</dbReference>